<feature type="domain" description="HTH cro/C1-type" evidence="1">
    <location>
        <begin position="6"/>
        <end position="72"/>
    </location>
</feature>
<dbReference type="Pfam" id="PF01381">
    <property type="entry name" value="HTH_3"/>
    <property type="match status" value="1"/>
</dbReference>
<dbReference type="Proteomes" id="UP000051500">
    <property type="component" value="Unassembled WGS sequence"/>
</dbReference>
<sequence length="137" mass="15862">MFPERLRALRTGRNLSLPELAQALNKMMDEHEKNDRDNTGPQIGSWERGINTPSYLEVKKLAEYFNVSLDYLIGRPVSEIDLNEVLLAPQDLVFSGEKLTTQQRYEIYEMLKGYLHGHEQQVADLKQQTQEITLLLD</sequence>
<dbReference type="OrthoDB" id="8115576at2"/>
<keyword evidence="3" id="KW-1185">Reference proteome</keyword>
<evidence type="ECO:0000259" key="1">
    <source>
        <dbReference type="PROSITE" id="PS50943"/>
    </source>
</evidence>
<accession>A0A0R2KQH9</accession>
<dbReference type="SUPFAM" id="SSF47413">
    <property type="entry name" value="lambda repressor-like DNA-binding domains"/>
    <property type="match status" value="1"/>
</dbReference>
<dbReference type="PROSITE" id="PS50943">
    <property type="entry name" value="HTH_CROC1"/>
    <property type="match status" value="1"/>
</dbReference>
<protein>
    <recommendedName>
        <fullName evidence="1">HTH cro/C1-type domain-containing protein</fullName>
    </recommendedName>
</protein>
<organism evidence="2 3">
    <name type="scientific">Ligilactobacillus ceti DSM 22408</name>
    <dbReference type="NCBI Taxonomy" id="1122146"/>
    <lineage>
        <taxon>Bacteria</taxon>
        <taxon>Bacillati</taxon>
        <taxon>Bacillota</taxon>
        <taxon>Bacilli</taxon>
        <taxon>Lactobacillales</taxon>
        <taxon>Lactobacillaceae</taxon>
        <taxon>Ligilactobacillus</taxon>
    </lineage>
</organism>
<dbReference type="CDD" id="cd00093">
    <property type="entry name" value="HTH_XRE"/>
    <property type="match status" value="1"/>
</dbReference>
<dbReference type="GO" id="GO:0003677">
    <property type="term" value="F:DNA binding"/>
    <property type="evidence" value="ECO:0007669"/>
    <property type="project" value="InterPro"/>
</dbReference>
<dbReference type="AlphaFoldDB" id="A0A0R2KQH9"/>
<evidence type="ECO:0000313" key="2">
    <source>
        <dbReference type="EMBL" id="KRN89813.1"/>
    </source>
</evidence>
<dbReference type="Gene3D" id="1.10.260.40">
    <property type="entry name" value="lambda repressor-like DNA-binding domains"/>
    <property type="match status" value="1"/>
</dbReference>
<gene>
    <name evidence="2" type="ORF">IV53_GL001140</name>
</gene>
<dbReference type="STRING" id="1122146.IV53_GL001140"/>
<reference evidence="2 3" key="1">
    <citation type="journal article" date="2015" name="Genome Announc.">
        <title>Expanding the biotechnology potential of lactobacilli through comparative genomics of 213 strains and associated genera.</title>
        <authorList>
            <person name="Sun Z."/>
            <person name="Harris H.M."/>
            <person name="McCann A."/>
            <person name="Guo C."/>
            <person name="Argimon S."/>
            <person name="Zhang W."/>
            <person name="Yang X."/>
            <person name="Jeffery I.B."/>
            <person name="Cooney J.C."/>
            <person name="Kagawa T.F."/>
            <person name="Liu W."/>
            <person name="Song Y."/>
            <person name="Salvetti E."/>
            <person name="Wrobel A."/>
            <person name="Rasinkangas P."/>
            <person name="Parkhill J."/>
            <person name="Rea M.C."/>
            <person name="O'Sullivan O."/>
            <person name="Ritari J."/>
            <person name="Douillard F.P."/>
            <person name="Paul Ross R."/>
            <person name="Yang R."/>
            <person name="Briner A.E."/>
            <person name="Felis G.E."/>
            <person name="de Vos W.M."/>
            <person name="Barrangou R."/>
            <person name="Klaenhammer T.R."/>
            <person name="Caufield P.W."/>
            <person name="Cui Y."/>
            <person name="Zhang H."/>
            <person name="O'Toole P.W."/>
        </authorList>
    </citation>
    <scope>NUCLEOTIDE SEQUENCE [LARGE SCALE GENOMIC DNA]</scope>
    <source>
        <strain evidence="2 3">DSM 22408</strain>
    </source>
</reference>
<dbReference type="RefSeq" id="WP_027106679.1">
    <property type="nucleotide sequence ID" value="NZ_AUHP01000016.1"/>
</dbReference>
<proteinExistence type="predicted"/>
<dbReference type="InterPro" id="IPR010982">
    <property type="entry name" value="Lambda_DNA-bd_dom_sf"/>
</dbReference>
<dbReference type="PATRIC" id="fig|1122146.4.peg.1177"/>
<dbReference type="eggNOG" id="COG1396">
    <property type="taxonomic scope" value="Bacteria"/>
</dbReference>
<dbReference type="EMBL" id="JQBZ01000008">
    <property type="protein sequence ID" value="KRN89813.1"/>
    <property type="molecule type" value="Genomic_DNA"/>
</dbReference>
<evidence type="ECO:0000313" key="3">
    <source>
        <dbReference type="Proteomes" id="UP000051500"/>
    </source>
</evidence>
<comment type="caution">
    <text evidence="2">The sequence shown here is derived from an EMBL/GenBank/DDBJ whole genome shotgun (WGS) entry which is preliminary data.</text>
</comment>
<dbReference type="InterPro" id="IPR001387">
    <property type="entry name" value="Cro/C1-type_HTH"/>
</dbReference>
<dbReference type="SMART" id="SM00530">
    <property type="entry name" value="HTH_XRE"/>
    <property type="match status" value="1"/>
</dbReference>
<name>A0A0R2KQH9_9LACO</name>